<dbReference type="HOGENOM" id="CLU_734157_0_0_1"/>
<name>K1QK96_MAGGI</name>
<dbReference type="AlphaFoldDB" id="K1QK96"/>
<dbReference type="EnsemblMetazoa" id="G16955.6">
    <property type="protein sequence ID" value="G16955.6:cds"/>
    <property type="gene ID" value="G16955"/>
</dbReference>
<proteinExistence type="predicted"/>
<dbReference type="EnsemblMetazoa" id="G16955.3">
    <property type="protein sequence ID" value="G16955.3:cds"/>
    <property type="gene ID" value="G16955"/>
</dbReference>
<dbReference type="EnsemblMetazoa" id="G16955.5">
    <property type="protein sequence ID" value="G16955.5:cds"/>
    <property type="gene ID" value="G16955"/>
</dbReference>
<organism evidence="2">
    <name type="scientific">Magallana gigas</name>
    <name type="common">Pacific oyster</name>
    <name type="synonym">Crassostrea gigas</name>
    <dbReference type="NCBI Taxonomy" id="29159"/>
    <lineage>
        <taxon>Eukaryota</taxon>
        <taxon>Metazoa</taxon>
        <taxon>Spiralia</taxon>
        <taxon>Lophotrochozoa</taxon>
        <taxon>Mollusca</taxon>
        <taxon>Bivalvia</taxon>
        <taxon>Autobranchia</taxon>
        <taxon>Pteriomorphia</taxon>
        <taxon>Ostreida</taxon>
        <taxon>Ostreoidea</taxon>
        <taxon>Ostreidae</taxon>
        <taxon>Magallana</taxon>
    </lineage>
</organism>
<feature type="compositionally biased region" description="Basic and acidic residues" evidence="1">
    <location>
        <begin position="244"/>
        <end position="253"/>
    </location>
</feature>
<accession>K1QK96</accession>
<evidence type="ECO:0000256" key="1">
    <source>
        <dbReference type="SAM" id="MobiDB-lite"/>
    </source>
</evidence>
<keyword evidence="4" id="KW-1185">Reference proteome</keyword>
<dbReference type="EnsemblMetazoa" id="G16955.1">
    <property type="protein sequence ID" value="G16955.1:cds"/>
    <property type="gene ID" value="G16955"/>
</dbReference>
<feature type="compositionally biased region" description="Basic and acidic residues" evidence="1">
    <location>
        <begin position="276"/>
        <end position="285"/>
    </location>
</feature>
<reference evidence="2" key="1">
    <citation type="journal article" date="2012" name="Nature">
        <title>The oyster genome reveals stress adaptation and complexity of shell formation.</title>
        <authorList>
            <person name="Zhang G."/>
            <person name="Fang X."/>
            <person name="Guo X."/>
            <person name="Li L."/>
            <person name="Luo R."/>
            <person name="Xu F."/>
            <person name="Yang P."/>
            <person name="Zhang L."/>
            <person name="Wang X."/>
            <person name="Qi H."/>
            <person name="Xiong Z."/>
            <person name="Que H."/>
            <person name="Xie Y."/>
            <person name="Holland P.W."/>
            <person name="Paps J."/>
            <person name="Zhu Y."/>
            <person name="Wu F."/>
            <person name="Chen Y."/>
            <person name="Wang J."/>
            <person name="Peng C."/>
            <person name="Meng J."/>
            <person name="Yang L."/>
            <person name="Liu J."/>
            <person name="Wen B."/>
            <person name="Zhang N."/>
            <person name="Huang Z."/>
            <person name="Zhu Q."/>
            <person name="Feng Y."/>
            <person name="Mount A."/>
            <person name="Hedgecock D."/>
            <person name="Xu Z."/>
            <person name="Liu Y."/>
            <person name="Domazet-Loso T."/>
            <person name="Du Y."/>
            <person name="Sun X."/>
            <person name="Zhang S."/>
            <person name="Liu B."/>
            <person name="Cheng P."/>
            <person name="Jiang X."/>
            <person name="Li J."/>
            <person name="Fan D."/>
            <person name="Wang W."/>
            <person name="Fu W."/>
            <person name="Wang T."/>
            <person name="Wang B."/>
            <person name="Zhang J."/>
            <person name="Peng Z."/>
            <person name="Li Y."/>
            <person name="Li N."/>
            <person name="Wang J."/>
            <person name="Chen M."/>
            <person name="He Y."/>
            <person name="Tan F."/>
            <person name="Song X."/>
            <person name="Zheng Q."/>
            <person name="Huang R."/>
            <person name="Yang H."/>
            <person name="Du X."/>
            <person name="Chen L."/>
            <person name="Yang M."/>
            <person name="Gaffney P.M."/>
            <person name="Wang S."/>
            <person name="Luo L."/>
            <person name="She Z."/>
            <person name="Ming Y."/>
            <person name="Huang W."/>
            <person name="Zhang S."/>
            <person name="Huang B."/>
            <person name="Zhang Y."/>
            <person name="Qu T."/>
            <person name="Ni P."/>
            <person name="Miao G."/>
            <person name="Wang J."/>
            <person name="Wang Q."/>
            <person name="Steinberg C.E."/>
            <person name="Wang H."/>
            <person name="Li N."/>
            <person name="Qian L."/>
            <person name="Zhang G."/>
            <person name="Li Y."/>
            <person name="Yang H."/>
            <person name="Liu X."/>
            <person name="Wang J."/>
            <person name="Yin Y."/>
            <person name="Wang J."/>
        </authorList>
    </citation>
    <scope>NUCLEOTIDE SEQUENCE [LARGE SCALE GENOMIC DNA]</scope>
    <source>
        <strain evidence="2">05x7-T-G4-1.051#20</strain>
    </source>
</reference>
<dbReference type="EnsemblMetazoa" id="G16955.2">
    <property type="protein sequence ID" value="G16955.2:cds"/>
    <property type="gene ID" value="G16955"/>
</dbReference>
<gene>
    <name evidence="2" type="ORF">CGI_10028364</name>
</gene>
<dbReference type="EnsemblMetazoa" id="G16955.4">
    <property type="protein sequence ID" value="G16955.4:cds"/>
    <property type="gene ID" value="G16955"/>
</dbReference>
<evidence type="ECO:0000313" key="3">
    <source>
        <dbReference type="EnsemblMetazoa" id="G16955.1:cds"/>
    </source>
</evidence>
<sequence length="377" mass="41903">MKGMKLFSHPESTKTGAPRLHPEIANAIKRQKETVGVDYRKSVDLGNMAALSDGRKNSINALQSFHFQFSDMGYLPMPGHRLPKHSPVRLKRKTSNVLGLRALSRSQSSIDLSVPTMANRHDPKAPEQYMGPTKASVTDLTCLQFADTLFSNTGTSYGMYGFSTGKVKYSDVLEETVIPIKVTHSNDGHYVKEKEPNETVNKASPTDPDQILPSITPITPSSKPVSPKVKVQPPPVRITPKETAISKEGEKTRVTSSTNSESKERKSILKLQGGNKEIREKDETKALCDETPRRPMAKAARYSRVIKNDLPSSPKRSSRLPFDPNVCLTIKANERANNGYIPYALNNISDTVMKRSVRFNRTDEVFEFSPFEPLVSS</sequence>
<evidence type="ECO:0000313" key="4">
    <source>
        <dbReference type="Proteomes" id="UP000005408"/>
    </source>
</evidence>
<protein>
    <submittedName>
        <fullName evidence="2 3">Uncharacterized protein</fullName>
    </submittedName>
</protein>
<feature type="region of interest" description="Disordered" evidence="1">
    <location>
        <begin position="196"/>
        <end position="285"/>
    </location>
</feature>
<evidence type="ECO:0000313" key="2">
    <source>
        <dbReference type="EMBL" id="EKC37132.1"/>
    </source>
</evidence>
<dbReference type="EMBL" id="JH823235">
    <property type="protein sequence ID" value="EKC37132.1"/>
    <property type="molecule type" value="Genomic_DNA"/>
</dbReference>
<dbReference type="EnsemblMetazoa" id="G16955.7">
    <property type="protein sequence ID" value="G16955.7:cds"/>
    <property type="gene ID" value="G16955"/>
</dbReference>
<feature type="compositionally biased region" description="Low complexity" evidence="1">
    <location>
        <begin position="213"/>
        <end position="231"/>
    </location>
</feature>
<reference evidence="3" key="2">
    <citation type="submission" date="2022-08" db="UniProtKB">
        <authorList>
            <consortium name="EnsemblMetazoa"/>
        </authorList>
    </citation>
    <scope>IDENTIFICATION</scope>
    <source>
        <strain evidence="3">05x7-T-G4-1.051#20</strain>
    </source>
</reference>
<dbReference type="Proteomes" id="UP000005408">
    <property type="component" value="Unassembled WGS sequence"/>
</dbReference>